<proteinExistence type="predicted"/>
<feature type="region of interest" description="Disordered" evidence="1">
    <location>
        <begin position="21"/>
        <end position="55"/>
    </location>
</feature>
<dbReference type="Pfam" id="PF14856">
    <property type="entry name" value="Hce2"/>
    <property type="match status" value="1"/>
</dbReference>
<feature type="chain" id="PRO_5042987200" description="Ecp2 effector protein-like domain-containing protein" evidence="2">
    <location>
        <begin position="23"/>
        <end position="177"/>
    </location>
</feature>
<protein>
    <recommendedName>
        <fullName evidence="3">Ecp2 effector protein-like domain-containing protein</fullName>
    </recommendedName>
</protein>
<sequence>MKFTGPGVVLAALASIMTPASAAPTESVTTPKSIPESGVVWTPSPHKTTNSSTNTSGGANRFAIAAINDCGDSTFINQSSGGSPLVADCWRLHDNIAGDGTWTVWTSQRTIATYGTCAFGVSPMYSPAEIGNGDVRDLIRDSIARFQWFDKVGAKGVMHCERPLGDWTEVEWGIYHT</sequence>
<feature type="domain" description="Ecp2 effector protein-like" evidence="3">
    <location>
        <begin position="69"/>
        <end position="160"/>
    </location>
</feature>
<dbReference type="InterPro" id="IPR029226">
    <property type="entry name" value="Ecp2-like"/>
</dbReference>
<reference evidence="4" key="2">
    <citation type="submission" date="2023-05" db="EMBL/GenBank/DDBJ databases">
        <authorList>
            <consortium name="Lawrence Berkeley National Laboratory"/>
            <person name="Steindorff A."/>
            <person name="Hensen N."/>
            <person name="Bonometti L."/>
            <person name="Westerberg I."/>
            <person name="Brannstrom I.O."/>
            <person name="Guillou S."/>
            <person name="Cros-Aarteil S."/>
            <person name="Calhoun S."/>
            <person name="Haridas S."/>
            <person name="Kuo A."/>
            <person name="Mondo S."/>
            <person name="Pangilinan J."/>
            <person name="Riley R."/>
            <person name="Labutti K."/>
            <person name="Andreopoulos B."/>
            <person name="Lipzen A."/>
            <person name="Chen C."/>
            <person name="Yanf M."/>
            <person name="Daum C."/>
            <person name="Ng V."/>
            <person name="Clum A."/>
            <person name="Ohm R."/>
            <person name="Martin F."/>
            <person name="Silar P."/>
            <person name="Natvig D."/>
            <person name="Lalanne C."/>
            <person name="Gautier V."/>
            <person name="Ament-Velasquez S.L."/>
            <person name="Kruys A."/>
            <person name="Hutchinson M.I."/>
            <person name="Powell A.J."/>
            <person name="Barry K."/>
            <person name="Miller A.N."/>
            <person name="Grigoriev I.V."/>
            <person name="Debuchy R."/>
            <person name="Gladieux P."/>
            <person name="Thoren M.H."/>
            <person name="Johannesson H."/>
        </authorList>
    </citation>
    <scope>NUCLEOTIDE SEQUENCE</scope>
    <source>
        <strain evidence="4">CBS 731.68</strain>
    </source>
</reference>
<dbReference type="AlphaFoldDB" id="A0AAN6TR85"/>
<dbReference type="EMBL" id="MU853251">
    <property type="protein sequence ID" value="KAK4119252.1"/>
    <property type="molecule type" value="Genomic_DNA"/>
</dbReference>
<organism evidence="4 5">
    <name type="scientific">Parathielavia appendiculata</name>
    <dbReference type="NCBI Taxonomy" id="2587402"/>
    <lineage>
        <taxon>Eukaryota</taxon>
        <taxon>Fungi</taxon>
        <taxon>Dikarya</taxon>
        <taxon>Ascomycota</taxon>
        <taxon>Pezizomycotina</taxon>
        <taxon>Sordariomycetes</taxon>
        <taxon>Sordariomycetidae</taxon>
        <taxon>Sordariales</taxon>
        <taxon>Chaetomiaceae</taxon>
        <taxon>Parathielavia</taxon>
    </lineage>
</organism>
<name>A0AAN6TR85_9PEZI</name>
<evidence type="ECO:0000256" key="1">
    <source>
        <dbReference type="SAM" id="MobiDB-lite"/>
    </source>
</evidence>
<keyword evidence="5" id="KW-1185">Reference proteome</keyword>
<comment type="caution">
    <text evidence="4">The sequence shown here is derived from an EMBL/GenBank/DDBJ whole genome shotgun (WGS) entry which is preliminary data.</text>
</comment>
<keyword evidence="2" id="KW-0732">Signal</keyword>
<evidence type="ECO:0000313" key="5">
    <source>
        <dbReference type="Proteomes" id="UP001302602"/>
    </source>
</evidence>
<evidence type="ECO:0000256" key="2">
    <source>
        <dbReference type="SAM" id="SignalP"/>
    </source>
</evidence>
<gene>
    <name evidence="4" type="ORF">N657DRAFT_263331</name>
</gene>
<dbReference type="Proteomes" id="UP001302602">
    <property type="component" value="Unassembled WGS sequence"/>
</dbReference>
<evidence type="ECO:0000313" key="4">
    <source>
        <dbReference type="EMBL" id="KAK4119252.1"/>
    </source>
</evidence>
<dbReference type="RefSeq" id="XP_062643025.1">
    <property type="nucleotide sequence ID" value="XM_062786503.1"/>
</dbReference>
<dbReference type="GeneID" id="87823271"/>
<evidence type="ECO:0000259" key="3">
    <source>
        <dbReference type="Pfam" id="PF14856"/>
    </source>
</evidence>
<accession>A0AAN6TR85</accession>
<feature type="signal peptide" evidence="2">
    <location>
        <begin position="1"/>
        <end position="22"/>
    </location>
</feature>
<reference evidence="4" key="1">
    <citation type="journal article" date="2023" name="Mol. Phylogenet. Evol.">
        <title>Genome-scale phylogeny and comparative genomics of the fungal order Sordariales.</title>
        <authorList>
            <person name="Hensen N."/>
            <person name="Bonometti L."/>
            <person name="Westerberg I."/>
            <person name="Brannstrom I.O."/>
            <person name="Guillou S."/>
            <person name="Cros-Aarteil S."/>
            <person name="Calhoun S."/>
            <person name="Haridas S."/>
            <person name="Kuo A."/>
            <person name="Mondo S."/>
            <person name="Pangilinan J."/>
            <person name="Riley R."/>
            <person name="LaButti K."/>
            <person name="Andreopoulos B."/>
            <person name="Lipzen A."/>
            <person name="Chen C."/>
            <person name="Yan M."/>
            <person name="Daum C."/>
            <person name="Ng V."/>
            <person name="Clum A."/>
            <person name="Steindorff A."/>
            <person name="Ohm R.A."/>
            <person name="Martin F."/>
            <person name="Silar P."/>
            <person name="Natvig D.O."/>
            <person name="Lalanne C."/>
            <person name="Gautier V."/>
            <person name="Ament-Velasquez S.L."/>
            <person name="Kruys A."/>
            <person name="Hutchinson M.I."/>
            <person name="Powell A.J."/>
            <person name="Barry K."/>
            <person name="Miller A.N."/>
            <person name="Grigoriev I.V."/>
            <person name="Debuchy R."/>
            <person name="Gladieux P."/>
            <person name="Hiltunen Thoren M."/>
            <person name="Johannesson H."/>
        </authorList>
    </citation>
    <scope>NUCLEOTIDE SEQUENCE</scope>
    <source>
        <strain evidence="4">CBS 731.68</strain>
    </source>
</reference>